<evidence type="ECO:0000256" key="1">
    <source>
        <dbReference type="ARBA" id="ARBA00009437"/>
    </source>
</evidence>
<dbReference type="InterPro" id="IPR036388">
    <property type="entry name" value="WH-like_DNA-bd_sf"/>
</dbReference>
<dbReference type="SUPFAM" id="SSF46785">
    <property type="entry name" value="Winged helix' DNA-binding domain"/>
    <property type="match status" value="1"/>
</dbReference>
<evidence type="ECO:0000259" key="5">
    <source>
        <dbReference type="PROSITE" id="PS50931"/>
    </source>
</evidence>
<protein>
    <submittedName>
        <fullName evidence="6">LysR family transcriptional regulator</fullName>
    </submittedName>
</protein>
<dbReference type="Pfam" id="PF00126">
    <property type="entry name" value="HTH_1"/>
    <property type="match status" value="1"/>
</dbReference>
<evidence type="ECO:0000256" key="4">
    <source>
        <dbReference type="ARBA" id="ARBA00023163"/>
    </source>
</evidence>
<dbReference type="SUPFAM" id="SSF53850">
    <property type="entry name" value="Periplasmic binding protein-like II"/>
    <property type="match status" value="1"/>
</dbReference>
<gene>
    <name evidence="6" type="ORF">GCM10008179_01550</name>
</gene>
<dbReference type="InterPro" id="IPR000847">
    <property type="entry name" value="LysR_HTH_N"/>
</dbReference>
<dbReference type="InterPro" id="IPR005119">
    <property type="entry name" value="LysR_subst-bd"/>
</dbReference>
<organism evidence="6 7">
    <name type="scientific">Hansschlegelia plantiphila</name>
    <dbReference type="NCBI Taxonomy" id="374655"/>
    <lineage>
        <taxon>Bacteria</taxon>
        <taxon>Pseudomonadati</taxon>
        <taxon>Pseudomonadota</taxon>
        <taxon>Alphaproteobacteria</taxon>
        <taxon>Hyphomicrobiales</taxon>
        <taxon>Methylopilaceae</taxon>
        <taxon>Hansschlegelia</taxon>
    </lineage>
</organism>
<accession>A0A9W6IXH6</accession>
<comment type="caution">
    <text evidence="6">The sequence shown here is derived from an EMBL/GenBank/DDBJ whole genome shotgun (WGS) entry which is preliminary data.</text>
</comment>
<dbReference type="EMBL" id="BSFI01000001">
    <property type="protein sequence ID" value="GLK66517.1"/>
    <property type="molecule type" value="Genomic_DNA"/>
</dbReference>
<dbReference type="GO" id="GO:0003700">
    <property type="term" value="F:DNA-binding transcription factor activity"/>
    <property type="evidence" value="ECO:0007669"/>
    <property type="project" value="InterPro"/>
</dbReference>
<sequence>MSEARTPPRYDWNDIVYFLAVARHKNLGRAAKALKVDHTTVGRRVRELERSLGANLFKRSRTGFALTEMGSRLLRHAEGMENQANALTECLGVGEDAGGAVRIATMEGIGSLYLTPRLYAFRKQYPGVQVELITDTRTLDLTRREAEVFVTFFRPGGRSLQTHKAGEFRVSLYAAEAYFADRARPCSIRDLDEHDFIDFIDEYVHVRENRWLSDVFRPANVGFRSTSLIAQYAAVSSGQGIAMLPSFVAAQNPALVPVLPELSTMRDVWLSAHDDLVHVARVKAVLGFLQKMITNDGAFLRGERSAPDHSSWGG</sequence>
<dbReference type="Pfam" id="PF03466">
    <property type="entry name" value="LysR_substrate"/>
    <property type="match status" value="1"/>
</dbReference>
<dbReference type="InterPro" id="IPR058163">
    <property type="entry name" value="LysR-type_TF_proteobact-type"/>
</dbReference>
<dbReference type="Gene3D" id="1.10.10.10">
    <property type="entry name" value="Winged helix-like DNA-binding domain superfamily/Winged helix DNA-binding domain"/>
    <property type="match status" value="1"/>
</dbReference>
<reference evidence="6" key="2">
    <citation type="submission" date="2023-01" db="EMBL/GenBank/DDBJ databases">
        <authorList>
            <person name="Sun Q."/>
            <person name="Evtushenko L."/>
        </authorList>
    </citation>
    <scope>NUCLEOTIDE SEQUENCE</scope>
    <source>
        <strain evidence="6">VKM B-2347</strain>
    </source>
</reference>
<keyword evidence="3" id="KW-0238">DNA-binding</keyword>
<evidence type="ECO:0000313" key="6">
    <source>
        <dbReference type="EMBL" id="GLK66517.1"/>
    </source>
</evidence>
<proteinExistence type="inferred from homology"/>
<dbReference type="GO" id="GO:0006351">
    <property type="term" value="P:DNA-templated transcription"/>
    <property type="evidence" value="ECO:0007669"/>
    <property type="project" value="TreeGrafter"/>
</dbReference>
<dbReference type="RefSeq" id="WP_271166781.1">
    <property type="nucleotide sequence ID" value="NZ_BSFI01000001.1"/>
</dbReference>
<comment type="similarity">
    <text evidence="1">Belongs to the LysR transcriptional regulatory family.</text>
</comment>
<dbReference type="PANTHER" id="PTHR30537:SF3">
    <property type="entry name" value="TRANSCRIPTIONAL REGULATORY PROTEIN"/>
    <property type="match status" value="1"/>
</dbReference>
<dbReference type="Proteomes" id="UP001143372">
    <property type="component" value="Unassembled WGS sequence"/>
</dbReference>
<dbReference type="InterPro" id="IPR036390">
    <property type="entry name" value="WH_DNA-bd_sf"/>
</dbReference>
<dbReference type="Gene3D" id="3.40.190.290">
    <property type="match status" value="1"/>
</dbReference>
<dbReference type="AlphaFoldDB" id="A0A9W6IXH6"/>
<keyword evidence="2" id="KW-0805">Transcription regulation</keyword>
<keyword evidence="4" id="KW-0804">Transcription</keyword>
<dbReference type="PANTHER" id="PTHR30537">
    <property type="entry name" value="HTH-TYPE TRANSCRIPTIONAL REGULATOR"/>
    <property type="match status" value="1"/>
</dbReference>
<evidence type="ECO:0000256" key="3">
    <source>
        <dbReference type="ARBA" id="ARBA00023125"/>
    </source>
</evidence>
<evidence type="ECO:0000313" key="7">
    <source>
        <dbReference type="Proteomes" id="UP001143372"/>
    </source>
</evidence>
<dbReference type="PROSITE" id="PS50931">
    <property type="entry name" value="HTH_LYSR"/>
    <property type="match status" value="1"/>
</dbReference>
<keyword evidence="7" id="KW-1185">Reference proteome</keyword>
<evidence type="ECO:0000256" key="2">
    <source>
        <dbReference type="ARBA" id="ARBA00023015"/>
    </source>
</evidence>
<dbReference type="GO" id="GO:0043565">
    <property type="term" value="F:sequence-specific DNA binding"/>
    <property type="evidence" value="ECO:0007669"/>
    <property type="project" value="TreeGrafter"/>
</dbReference>
<feature type="domain" description="HTH lysR-type" evidence="5">
    <location>
        <begin position="10"/>
        <end position="67"/>
    </location>
</feature>
<name>A0A9W6IXH6_9HYPH</name>
<reference evidence="6" key="1">
    <citation type="journal article" date="2014" name="Int. J. Syst. Evol. Microbiol.">
        <title>Complete genome sequence of Corynebacterium casei LMG S-19264T (=DSM 44701T), isolated from a smear-ripened cheese.</title>
        <authorList>
            <consortium name="US DOE Joint Genome Institute (JGI-PGF)"/>
            <person name="Walter F."/>
            <person name="Albersmeier A."/>
            <person name="Kalinowski J."/>
            <person name="Ruckert C."/>
        </authorList>
    </citation>
    <scope>NUCLEOTIDE SEQUENCE</scope>
    <source>
        <strain evidence="6">VKM B-2347</strain>
    </source>
</reference>